<name>A0A6I0DDW9_BRUAN</name>
<dbReference type="Proteomes" id="UP000481876">
    <property type="component" value="Unassembled WGS sequence"/>
</dbReference>
<dbReference type="AlphaFoldDB" id="A0A6I0DDW9"/>
<evidence type="ECO:0000259" key="5">
    <source>
        <dbReference type="Pfam" id="PF10531"/>
    </source>
</evidence>
<evidence type="ECO:0000256" key="3">
    <source>
        <dbReference type="SAM" id="SignalP"/>
    </source>
</evidence>
<dbReference type="Pfam" id="PF25994">
    <property type="entry name" value="HH_AprE"/>
    <property type="match status" value="1"/>
</dbReference>
<dbReference type="PANTHER" id="PTHR33619:SF3">
    <property type="entry name" value="POLYSACCHARIDE EXPORT PROTEIN GFCE-RELATED"/>
    <property type="match status" value="1"/>
</dbReference>
<keyword evidence="2" id="KW-0175">Coiled coil</keyword>
<feature type="chain" id="PRO_5030152326" evidence="3">
    <location>
        <begin position="34"/>
        <end position="416"/>
    </location>
</feature>
<dbReference type="InterPro" id="IPR049712">
    <property type="entry name" value="Poly_export"/>
</dbReference>
<feature type="domain" description="Polysaccharide export protein N-terminal" evidence="4">
    <location>
        <begin position="34"/>
        <end position="106"/>
    </location>
</feature>
<dbReference type="InterPro" id="IPR003715">
    <property type="entry name" value="Poly_export_N"/>
</dbReference>
<proteinExistence type="predicted"/>
<evidence type="ECO:0000256" key="1">
    <source>
        <dbReference type="ARBA" id="ARBA00022729"/>
    </source>
</evidence>
<dbReference type="InterPro" id="IPR019554">
    <property type="entry name" value="Soluble_ligand-bd"/>
</dbReference>
<feature type="signal peptide" evidence="3">
    <location>
        <begin position="1"/>
        <end position="33"/>
    </location>
</feature>
<dbReference type="Pfam" id="PF10531">
    <property type="entry name" value="SLBB"/>
    <property type="match status" value="1"/>
</dbReference>
<organism evidence="7 8">
    <name type="scientific">Brucella anthropi</name>
    <name type="common">Ochrobactrum anthropi</name>
    <dbReference type="NCBI Taxonomy" id="529"/>
    <lineage>
        <taxon>Bacteria</taxon>
        <taxon>Pseudomonadati</taxon>
        <taxon>Pseudomonadota</taxon>
        <taxon>Alphaproteobacteria</taxon>
        <taxon>Hyphomicrobiales</taxon>
        <taxon>Brucellaceae</taxon>
        <taxon>Brucella/Ochrobactrum group</taxon>
        <taxon>Brucella</taxon>
    </lineage>
</organism>
<sequence length="416" mass="45124">MSHKIIKSRIGMHLRATMLSGLLLLGGSFGALADGQAYRVGPDDVLQVTVYGQPSLTGLYPVDVDGNIGYPVVGNISVTGLTTNEISEKIAGSLSQHIPGLTVTATINQYAPVFVVGDVKAPGKYQFRPGMAVLELMALGGGAGKTESQALTAGMQLISAQQEYADLQMQLSAMAIRRARLQAELDGTEFTYALSDQTLANKETASLQQQMLEGEKTLFNVRRNNLAAERKALEAQAASYGDEIQILQRSIKLHDTEIQLLQENVDSSKSLVDRGLAAKSNLRDMERDLSATRRAALELESFLARARQNQLAMEQRIANLEETRRSEAATNLQDIDLNVARMERRSNSQLQAMAEIAKSSGNISASTLRQKLVFSISRNVNGSFQDIVANENTEIKPGDILRVELDMSRIGGGSPS</sequence>
<evidence type="ECO:0000313" key="7">
    <source>
        <dbReference type="EMBL" id="KAB2769168.1"/>
    </source>
</evidence>
<accession>A0A6I0DDW9</accession>
<dbReference type="Gene3D" id="3.10.560.10">
    <property type="entry name" value="Outer membrane lipoprotein wza domain like"/>
    <property type="match status" value="1"/>
</dbReference>
<dbReference type="InterPro" id="IPR058781">
    <property type="entry name" value="HH_AprE-like"/>
</dbReference>
<dbReference type="Pfam" id="PF02563">
    <property type="entry name" value="Poly_export"/>
    <property type="match status" value="1"/>
</dbReference>
<protein>
    <submittedName>
        <fullName evidence="7">Sugar ABC transporter substrate-binding protein</fullName>
    </submittedName>
</protein>
<feature type="domain" description="AprE-like long alpha-helical hairpin" evidence="6">
    <location>
        <begin position="160"/>
        <end position="347"/>
    </location>
</feature>
<evidence type="ECO:0000259" key="6">
    <source>
        <dbReference type="Pfam" id="PF25994"/>
    </source>
</evidence>
<dbReference type="Gene3D" id="3.30.1950.10">
    <property type="entry name" value="wza like domain"/>
    <property type="match status" value="1"/>
</dbReference>
<feature type="coiled-coil region" evidence="2">
    <location>
        <begin position="223"/>
        <end position="264"/>
    </location>
</feature>
<evidence type="ECO:0000259" key="4">
    <source>
        <dbReference type="Pfam" id="PF02563"/>
    </source>
</evidence>
<evidence type="ECO:0000256" key="2">
    <source>
        <dbReference type="SAM" id="Coils"/>
    </source>
</evidence>
<reference evidence="7 8" key="1">
    <citation type="submission" date="2019-09" db="EMBL/GenBank/DDBJ databases">
        <title>Taxonomic organization of the family Brucellaceae based on a phylogenomic approach.</title>
        <authorList>
            <person name="Leclercq S."/>
            <person name="Cloeckaert A."/>
            <person name="Zygmunt M.S."/>
        </authorList>
    </citation>
    <scope>NUCLEOTIDE SEQUENCE [LARGE SCALE GENOMIC DNA]</scope>
    <source>
        <strain evidence="7 8">LMG 3313</strain>
    </source>
</reference>
<feature type="domain" description="Soluble ligand binding" evidence="5">
    <location>
        <begin position="113"/>
        <end position="148"/>
    </location>
</feature>
<dbReference type="RefSeq" id="WP_151615569.1">
    <property type="nucleotide sequence ID" value="NZ_CP103346.1"/>
</dbReference>
<dbReference type="PANTHER" id="PTHR33619">
    <property type="entry name" value="POLYSACCHARIDE EXPORT PROTEIN GFCE-RELATED"/>
    <property type="match status" value="1"/>
</dbReference>
<dbReference type="GO" id="GO:0015159">
    <property type="term" value="F:polysaccharide transmembrane transporter activity"/>
    <property type="evidence" value="ECO:0007669"/>
    <property type="project" value="InterPro"/>
</dbReference>
<comment type="caution">
    <text evidence="7">The sequence shown here is derived from an EMBL/GenBank/DDBJ whole genome shotgun (WGS) entry which is preliminary data.</text>
</comment>
<gene>
    <name evidence="7" type="ORF">F9L04_11995</name>
</gene>
<evidence type="ECO:0000313" key="8">
    <source>
        <dbReference type="Proteomes" id="UP000481876"/>
    </source>
</evidence>
<keyword evidence="1 3" id="KW-0732">Signal</keyword>
<dbReference type="EMBL" id="WBWS01000011">
    <property type="protein sequence ID" value="KAB2769168.1"/>
    <property type="molecule type" value="Genomic_DNA"/>
</dbReference>